<evidence type="ECO:0000313" key="1">
    <source>
        <dbReference type="EMBL" id="KKM62572.1"/>
    </source>
</evidence>
<name>A0A0F9LZW9_9ZZZZ</name>
<reference evidence="1" key="1">
    <citation type="journal article" date="2015" name="Nature">
        <title>Complex archaea that bridge the gap between prokaryotes and eukaryotes.</title>
        <authorList>
            <person name="Spang A."/>
            <person name="Saw J.H."/>
            <person name="Jorgensen S.L."/>
            <person name="Zaremba-Niedzwiedzka K."/>
            <person name="Martijn J."/>
            <person name="Lind A.E."/>
            <person name="van Eijk R."/>
            <person name="Schleper C."/>
            <person name="Guy L."/>
            <person name="Ettema T.J."/>
        </authorList>
    </citation>
    <scope>NUCLEOTIDE SEQUENCE</scope>
</reference>
<sequence>MKILEMTRGSQVIEMDNGNQVFLSTELIEVPEARWYVYINSFDIWHKPKNVPITEQERDEIVKKIKSYYNKADNPIYVEGYDEIPSV</sequence>
<dbReference type="AlphaFoldDB" id="A0A0F9LZW9"/>
<dbReference type="EMBL" id="LAZR01011268">
    <property type="protein sequence ID" value="KKM62572.1"/>
    <property type="molecule type" value="Genomic_DNA"/>
</dbReference>
<protein>
    <submittedName>
        <fullName evidence="1">Uncharacterized protein</fullName>
    </submittedName>
</protein>
<gene>
    <name evidence="1" type="ORF">LCGC14_1520360</name>
</gene>
<dbReference type="Pfam" id="PF15603">
    <property type="entry name" value="Imm74"/>
    <property type="match status" value="1"/>
</dbReference>
<comment type="caution">
    <text evidence="1">The sequence shown here is derived from an EMBL/GenBank/DDBJ whole genome shotgun (WGS) entry which is preliminary data.</text>
</comment>
<accession>A0A0F9LZW9</accession>
<organism evidence="1">
    <name type="scientific">marine sediment metagenome</name>
    <dbReference type="NCBI Taxonomy" id="412755"/>
    <lineage>
        <taxon>unclassified sequences</taxon>
        <taxon>metagenomes</taxon>
        <taxon>ecological metagenomes</taxon>
    </lineage>
</organism>
<proteinExistence type="predicted"/>
<dbReference type="InterPro" id="IPR028148">
    <property type="entry name" value="Imm74"/>
</dbReference>